<feature type="compositionally biased region" description="Basic and acidic residues" evidence="1">
    <location>
        <begin position="99"/>
        <end position="122"/>
    </location>
</feature>
<feature type="compositionally biased region" description="Basic and acidic residues" evidence="1">
    <location>
        <begin position="132"/>
        <end position="142"/>
    </location>
</feature>
<sequence>MGRHKLTDASQGNTMEQYTTTVAPQRWPAGLVACDGPLLPQADLPCYAERECTATSDPEVQSAATDPLSRPGDEGQREPLGAITWFKTGEGSEQEEEANERNTPREHTRKTEGDIEDGRGDHTTSGTIGDPTDDRTARPSGT</sequence>
<dbReference type="AlphaFoldDB" id="A0AAV7WQW7"/>
<feature type="compositionally biased region" description="Polar residues" evidence="1">
    <location>
        <begin position="53"/>
        <end position="64"/>
    </location>
</feature>
<proteinExistence type="predicted"/>
<feature type="compositionally biased region" description="Polar residues" evidence="1">
    <location>
        <begin position="8"/>
        <end position="21"/>
    </location>
</feature>
<reference evidence="2" key="1">
    <citation type="journal article" date="2022" name="bioRxiv">
        <title>Sequencing and chromosome-scale assembly of the giantPleurodeles waltlgenome.</title>
        <authorList>
            <person name="Brown T."/>
            <person name="Elewa A."/>
            <person name="Iarovenko S."/>
            <person name="Subramanian E."/>
            <person name="Araus A.J."/>
            <person name="Petzold A."/>
            <person name="Susuki M."/>
            <person name="Suzuki K.-i.T."/>
            <person name="Hayashi T."/>
            <person name="Toyoda A."/>
            <person name="Oliveira C."/>
            <person name="Osipova E."/>
            <person name="Leigh N.D."/>
            <person name="Simon A."/>
            <person name="Yun M.H."/>
        </authorList>
    </citation>
    <scope>NUCLEOTIDE SEQUENCE</scope>
    <source>
        <strain evidence="2">20211129_DDA</strain>
        <tissue evidence="2">Liver</tissue>
    </source>
</reference>
<evidence type="ECO:0000256" key="1">
    <source>
        <dbReference type="SAM" id="MobiDB-lite"/>
    </source>
</evidence>
<dbReference type="Proteomes" id="UP001066276">
    <property type="component" value="Chromosome 1_1"/>
</dbReference>
<feature type="region of interest" description="Disordered" evidence="1">
    <location>
        <begin position="53"/>
        <end position="142"/>
    </location>
</feature>
<evidence type="ECO:0000313" key="2">
    <source>
        <dbReference type="EMBL" id="KAJ1214329.1"/>
    </source>
</evidence>
<accession>A0AAV7WQW7</accession>
<gene>
    <name evidence="2" type="ORF">NDU88_001948</name>
</gene>
<feature type="region of interest" description="Disordered" evidence="1">
    <location>
        <begin position="1"/>
        <end position="21"/>
    </location>
</feature>
<comment type="caution">
    <text evidence="2">The sequence shown here is derived from an EMBL/GenBank/DDBJ whole genome shotgun (WGS) entry which is preliminary data.</text>
</comment>
<protein>
    <submittedName>
        <fullName evidence="2">Uncharacterized protein</fullName>
    </submittedName>
</protein>
<keyword evidence="3" id="KW-1185">Reference proteome</keyword>
<evidence type="ECO:0000313" key="3">
    <source>
        <dbReference type="Proteomes" id="UP001066276"/>
    </source>
</evidence>
<organism evidence="2 3">
    <name type="scientific">Pleurodeles waltl</name>
    <name type="common">Iberian ribbed newt</name>
    <dbReference type="NCBI Taxonomy" id="8319"/>
    <lineage>
        <taxon>Eukaryota</taxon>
        <taxon>Metazoa</taxon>
        <taxon>Chordata</taxon>
        <taxon>Craniata</taxon>
        <taxon>Vertebrata</taxon>
        <taxon>Euteleostomi</taxon>
        <taxon>Amphibia</taxon>
        <taxon>Batrachia</taxon>
        <taxon>Caudata</taxon>
        <taxon>Salamandroidea</taxon>
        <taxon>Salamandridae</taxon>
        <taxon>Pleurodelinae</taxon>
        <taxon>Pleurodeles</taxon>
    </lineage>
</organism>
<dbReference type="EMBL" id="JANPWB010000001">
    <property type="protein sequence ID" value="KAJ1214329.1"/>
    <property type="molecule type" value="Genomic_DNA"/>
</dbReference>
<name>A0AAV7WQW7_PLEWA</name>